<gene>
    <name evidence="1" type="ORF">KDA_34680</name>
</gene>
<comment type="caution">
    <text evidence="1">The sequence shown here is derived from an EMBL/GenBank/DDBJ whole genome shotgun (WGS) entry which is preliminary data.</text>
</comment>
<protein>
    <submittedName>
        <fullName evidence="1">Uncharacterized protein</fullName>
    </submittedName>
</protein>
<keyword evidence="2" id="KW-1185">Reference proteome</keyword>
<organism evidence="1 2">
    <name type="scientific">Dictyobacter alpinus</name>
    <dbReference type="NCBI Taxonomy" id="2014873"/>
    <lineage>
        <taxon>Bacteria</taxon>
        <taxon>Bacillati</taxon>
        <taxon>Chloroflexota</taxon>
        <taxon>Ktedonobacteria</taxon>
        <taxon>Ktedonobacterales</taxon>
        <taxon>Dictyobacteraceae</taxon>
        <taxon>Dictyobacter</taxon>
    </lineage>
</organism>
<evidence type="ECO:0000313" key="2">
    <source>
        <dbReference type="Proteomes" id="UP000287171"/>
    </source>
</evidence>
<dbReference type="EMBL" id="BIFT01000001">
    <property type="protein sequence ID" value="GCE27984.1"/>
    <property type="molecule type" value="Genomic_DNA"/>
</dbReference>
<proteinExistence type="predicted"/>
<reference evidence="2" key="1">
    <citation type="submission" date="2018-12" db="EMBL/GenBank/DDBJ databases">
        <title>Tengunoibacter tsumagoiensis gen. nov., sp. nov., Dictyobacter kobayashii sp. nov., D. alpinus sp. nov., and D. joshuensis sp. nov. and description of Dictyobacteraceae fam. nov. within the order Ktedonobacterales isolated from Tengu-no-mugimeshi.</title>
        <authorList>
            <person name="Wang C.M."/>
            <person name="Zheng Y."/>
            <person name="Sakai Y."/>
            <person name="Toyoda A."/>
            <person name="Minakuchi Y."/>
            <person name="Abe K."/>
            <person name="Yokota A."/>
            <person name="Yabe S."/>
        </authorList>
    </citation>
    <scope>NUCLEOTIDE SEQUENCE [LARGE SCALE GENOMIC DNA]</scope>
    <source>
        <strain evidence="2">Uno16</strain>
    </source>
</reference>
<name>A0A402B9D9_9CHLR</name>
<dbReference type="AlphaFoldDB" id="A0A402B9D9"/>
<sequence>MMMVVMAMMEEMGTSTTSIQVYSAARAKGAYDLGKFLIIELDAGYFCIHFGVLLNCIVHE</sequence>
<dbReference type="Proteomes" id="UP000287171">
    <property type="component" value="Unassembled WGS sequence"/>
</dbReference>
<accession>A0A402B9D9</accession>
<evidence type="ECO:0000313" key="1">
    <source>
        <dbReference type="EMBL" id="GCE27984.1"/>
    </source>
</evidence>